<accession>A0A0F3KPX2</accession>
<organism evidence="2 3">
    <name type="scientific">Luteibacter yeojuensis</name>
    <dbReference type="NCBI Taxonomy" id="345309"/>
    <lineage>
        <taxon>Bacteria</taxon>
        <taxon>Pseudomonadati</taxon>
        <taxon>Pseudomonadota</taxon>
        <taxon>Gammaproteobacteria</taxon>
        <taxon>Lysobacterales</taxon>
        <taxon>Rhodanobacteraceae</taxon>
        <taxon>Luteibacter</taxon>
    </lineage>
</organism>
<dbReference type="GO" id="GO:0016989">
    <property type="term" value="F:sigma factor antagonist activity"/>
    <property type="evidence" value="ECO:0007669"/>
    <property type="project" value="InterPro"/>
</dbReference>
<dbReference type="Proteomes" id="UP000033651">
    <property type="component" value="Unassembled WGS sequence"/>
</dbReference>
<dbReference type="PANTHER" id="PTHR38104">
    <property type="match status" value="1"/>
</dbReference>
<dbReference type="RefSeq" id="WP_045829785.1">
    <property type="nucleotide sequence ID" value="NZ_JZRB01000023.1"/>
</dbReference>
<dbReference type="SUPFAM" id="SSF89069">
    <property type="entry name" value="N-terminal, cytoplasmic domain of anti-sigmaE factor RseA"/>
    <property type="match status" value="1"/>
</dbReference>
<dbReference type="InterPro" id="IPR052383">
    <property type="entry name" value="Anti-sigma-E_RseA-like"/>
</dbReference>
<comment type="caution">
    <text evidence="2">The sequence shown here is derived from an EMBL/GenBank/DDBJ whole genome shotgun (WGS) entry which is preliminary data.</text>
</comment>
<evidence type="ECO:0000313" key="3">
    <source>
        <dbReference type="Proteomes" id="UP000033651"/>
    </source>
</evidence>
<dbReference type="InterPro" id="IPR005572">
    <property type="entry name" value="Anti-sigma_E_RseA_N"/>
</dbReference>
<evidence type="ECO:0000259" key="1">
    <source>
        <dbReference type="Pfam" id="PF03872"/>
    </source>
</evidence>
<dbReference type="OrthoDB" id="5298512at2"/>
<name>A0A0F3KPX2_9GAMM</name>
<dbReference type="Pfam" id="PF03872">
    <property type="entry name" value="RseA_N"/>
    <property type="match status" value="1"/>
</dbReference>
<protein>
    <recommendedName>
        <fullName evidence="1">Anti sigma-E protein RseA N-terminal domain-containing protein</fullName>
    </recommendedName>
</protein>
<dbReference type="InterPro" id="IPR036147">
    <property type="entry name" value="Anti-sigma_E_RseA_N_sf"/>
</dbReference>
<gene>
    <name evidence="2" type="ORF">VI08_11800</name>
</gene>
<dbReference type="AlphaFoldDB" id="A0A0F3KPX2"/>
<reference evidence="2 3" key="1">
    <citation type="submission" date="2015-03" db="EMBL/GenBank/DDBJ databases">
        <title>Draft genome sequence of Luteibacter yeojuensis strain SU11.</title>
        <authorList>
            <person name="Sulaiman J."/>
            <person name="Priya K."/>
            <person name="Chan K.-G."/>
        </authorList>
    </citation>
    <scope>NUCLEOTIDE SEQUENCE [LARGE SCALE GENOMIC DNA]</scope>
    <source>
        <strain evidence="2 3">SU11</strain>
    </source>
</reference>
<evidence type="ECO:0000313" key="2">
    <source>
        <dbReference type="EMBL" id="KJV33211.1"/>
    </source>
</evidence>
<dbReference type="EMBL" id="JZRB01000023">
    <property type="protein sequence ID" value="KJV33211.1"/>
    <property type="molecule type" value="Genomic_DNA"/>
</dbReference>
<proteinExistence type="predicted"/>
<dbReference type="CDD" id="cd16328">
    <property type="entry name" value="RseA_N"/>
    <property type="match status" value="1"/>
</dbReference>
<sequence>MSEANREILSAGMDGELSREEIRFLLRRLEADKAMAGAWSRYHLAGDGIRGDVLPPASAGFADRVMAAIDAEAATQAVVPAAAPRRRWLQWSAGGAIAASVAVAALMVTQPAGNHAARPDIAASHAIPAGGAAVAEVAPEPASAPVAPQWLSGNVASQFTQKAAFDSSGNDAATAYLPRSTPYQIQRARAAEAQDASNRGYYLLLTRPDGSRYAQPVAEPAAH</sequence>
<keyword evidence="3" id="KW-1185">Reference proteome</keyword>
<feature type="domain" description="Anti sigma-E protein RseA N-terminal" evidence="1">
    <location>
        <begin position="6"/>
        <end position="81"/>
    </location>
</feature>
<dbReference type="PANTHER" id="PTHR38104:SF1">
    <property type="entry name" value="ANTI-SIGMA-E FACTOR RSEA"/>
    <property type="match status" value="1"/>
</dbReference>
<dbReference type="PATRIC" id="fig|345309.4.peg.1705"/>
<dbReference type="Gene3D" id="1.10.10.880">
    <property type="entry name" value="Anti sigma-E protein RseA, N-terminal domain"/>
    <property type="match status" value="1"/>
</dbReference>